<dbReference type="EMBL" id="CZAI01000001">
    <property type="protein sequence ID" value="CUO49215.1"/>
    <property type="molecule type" value="Genomic_DNA"/>
</dbReference>
<organism evidence="3 5">
    <name type="scientific">Bacteroides caccae</name>
    <dbReference type="NCBI Taxonomy" id="47678"/>
    <lineage>
        <taxon>Bacteria</taxon>
        <taxon>Pseudomonadati</taxon>
        <taxon>Bacteroidota</taxon>
        <taxon>Bacteroidia</taxon>
        <taxon>Bacteroidales</taxon>
        <taxon>Bacteroidaceae</taxon>
        <taxon>Bacteroides</taxon>
    </lineage>
</organism>
<evidence type="ECO:0000313" key="5">
    <source>
        <dbReference type="Proteomes" id="UP000095657"/>
    </source>
</evidence>
<sequence>MSYRKLLFTILFLLAIDSYASVVTVSTHVHDMEFRDLARKWDEAIPLGNATIGSLIWQKGERLRMSIDRSDLWDLRHSKELEGEGFSFHWLYEQLQKGDYTPVQRRFDDPYNAYPGPSKIPGAGLEFPIEHFGEVEKVHLYQRQAVCEVVWKSGVSLRCFVHAQKPVGWFIFEGVEADFEPLLIPPSYNEEVRHTAEDHSQHSLFRLGYEQGKVERTLSDKFVYNQPGWGDFSYSVAVKWKRFGEKIIGVWSVTSSLVKEEASQIVDEAMNAGIEAYYQTHQNWWNIFYSRSSLTLPDKVIEKQYYNEIYKMGSISRKDSYPISLQSVWTADNGQLPPWKGDYHHDLNTQLSYWPFYTGNYLEESYGYLHTLWNQLKENKKYTKTYFGTEGLNVPGVCTLLGQPMGGWCQYSLGPTVSAWLSQHFYLYWKYSQDRQFLIDRCYPYLKEVATYLEQFTIVKDGIRSLPLSSSPEFKDNSMDAWFREMTNFDRALVRFAFRAAAELARELGRKDEADHWEKLEEELPDFIFDAQGGLSIAVGHPYEHSHRHFSHLLAIHPLGLLDKSYGKSDSQIIDVSLNTLDKYGPGGWTGYSYSWLANLKARAFDGNGAAKALRIFAECFCLRNGFHANGDQSRSGKSGFTYRPFTLEGNMAFASGVQEMLLQSHSGVIRVFPAIPSDWKDVSFDKLRAIGAFVVSASLENGDVSLVKVVSEKGGLLRLVNPFKGKFRIAGKKKKITEKNGVLELKTRAGEEITLERIGL</sequence>
<evidence type="ECO:0000259" key="1">
    <source>
        <dbReference type="Pfam" id="PF21307"/>
    </source>
</evidence>
<reference evidence="5 6" key="1">
    <citation type="submission" date="2015-09" db="EMBL/GenBank/DDBJ databases">
        <authorList>
            <consortium name="Pathogen Informatics"/>
        </authorList>
    </citation>
    <scope>NUCLEOTIDE SEQUENCE [LARGE SCALE GENOMIC DNA]</scope>
    <source>
        <strain evidence="3 5">2789STDY5834880</strain>
        <strain evidence="4 6">2789STDY5834946</strain>
    </source>
</reference>
<dbReference type="Pfam" id="PF21307">
    <property type="entry name" value="Glyco_hydro_95_C"/>
    <property type="match status" value="1"/>
</dbReference>
<dbReference type="GO" id="GO:0004560">
    <property type="term" value="F:alpha-L-fucosidase activity"/>
    <property type="evidence" value="ECO:0007669"/>
    <property type="project" value="UniProtKB-EC"/>
</dbReference>
<dbReference type="Gene3D" id="1.50.10.10">
    <property type="match status" value="1"/>
</dbReference>
<evidence type="ECO:0000313" key="4">
    <source>
        <dbReference type="EMBL" id="CUP37367.1"/>
    </source>
</evidence>
<dbReference type="PANTHER" id="PTHR31084:SF0">
    <property type="entry name" value="ALPHA-L-FUCOSIDASE 2"/>
    <property type="match status" value="1"/>
</dbReference>
<dbReference type="STRING" id="47678.ERS852494_00017"/>
<dbReference type="Proteomes" id="UP000095657">
    <property type="component" value="Unassembled WGS sequence"/>
</dbReference>
<dbReference type="GO" id="GO:0005975">
    <property type="term" value="P:carbohydrate metabolic process"/>
    <property type="evidence" value="ECO:0007669"/>
    <property type="project" value="InterPro"/>
</dbReference>
<dbReference type="Gene3D" id="2.70.98.50">
    <property type="entry name" value="putative glycoside hydrolase family protein from bacillus halodurans"/>
    <property type="match status" value="1"/>
</dbReference>
<dbReference type="InterPro" id="IPR008928">
    <property type="entry name" value="6-hairpin_glycosidase_sf"/>
</dbReference>
<dbReference type="InterPro" id="IPR049053">
    <property type="entry name" value="AFCA-like_C"/>
</dbReference>
<proteinExistence type="predicted"/>
<dbReference type="EC" id="3.2.1.51" evidence="3"/>
<feature type="domain" description="Glycosyl hydrolase family 95 catalytic" evidence="2">
    <location>
        <begin position="310"/>
        <end position="662"/>
    </location>
</feature>
<keyword evidence="3" id="KW-0326">Glycosidase</keyword>
<dbReference type="InterPro" id="IPR012341">
    <property type="entry name" value="6hp_glycosidase-like_sf"/>
</dbReference>
<accession>A0A174FM39</accession>
<gene>
    <name evidence="3" type="ORF">ERS852494_00017</name>
    <name evidence="4" type="ORF">ERS852558_00053</name>
</gene>
<dbReference type="RefSeq" id="WP_055169457.1">
    <property type="nucleotide sequence ID" value="NZ_CP081920.1"/>
</dbReference>
<dbReference type="PANTHER" id="PTHR31084">
    <property type="entry name" value="ALPHA-L-FUCOSIDASE 2"/>
    <property type="match status" value="1"/>
</dbReference>
<evidence type="ECO:0000313" key="3">
    <source>
        <dbReference type="EMBL" id="CUO49215.1"/>
    </source>
</evidence>
<dbReference type="Pfam" id="PF22124">
    <property type="entry name" value="Glyco_hydro_95_cat"/>
    <property type="match status" value="1"/>
</dbReference>
<feature type="domain" description="Alpha fucosidase A-like C-terminal" evidence="1">
    <location>
        <begin position="664"/>
        <end position="755"/>
    </location>
</feature>
<keyword evidence="3" id="KW-0378">Hydrolase</keyword>
<dbReference type="Proteomes" id="UP000095725">
    <property type="component" value="Unassembled WGS sequence"/>
</dbReference>
<evidence type="ECO:0000313" key="6">
    <source>
        <dbReference type="Proteomes" id="UP000095725"/>
    </source>
</evidence>
<dbReference type="AlphaFoldDB" id="A0A174FM39"/>
<dbReference type="InterPro" id="IPR054363">
    <property type="entry name" value="GH95_cat"/>
</dbReference>
<dbReference type="SUPFAM" id="SSF48208">
    <property type="entry name" value="Six-hairpin glycosidases"/>
    <property type="match status" value="1"/>
</dbReference>
<evidence type="ECO:0000259" key="2">
    <source>
        <dbReference type="Pfam" id="PF22124"/>
    </source>
</evidence>
<dbReference type="EMBL" id="CZBL01000001">
    <property type="protein sequence ID" value="CUP37367.1"/>
    <property type="molecule type" value="Genomic_DNA"/>
</dbReference>
<name>A0A174FM39_9BACE</name>
<protein>
    <submittedName>
        <fullName evidence="3">Alpha-L-fucosidase</fullName>
        <ecNumber evidence="3">3.2.1.51</ecNumber>
    </submittedName>
</protein>